<comment type="caution">
    <text evidence="2">The sequence shown here is derived from an EMBL/GenBank/DDBJ whole genome shotgun (WGS) entry which is preliminary data.</text>
</comment>
<dbReference type="EMBL" id="JBBMFS010000009">
    <property type="protein sequence ID" value="MEQ2555541.1"/>
    <property type="molecule type" value="Genomic_DNA"/>
</dbReference>
<feature type="transmembrane region" description="Helical" evidence="1">
    <location>
        <begin position="27"/>
        <end position="47"/>
    </location>
</feature>
<keyword evidence="1" id="KW-1133">Transmembrane helix</keyword>
<accession>A0ABV1H788</accession>
<keyword evidence="1" id="KW-0812">Transmembrane</keyword>
<organism evidence="2 3">
    <name type="scientific">Lachnospira intestinalis</name>
    <dbReference type="NCBI Taxonomy" id="3133158"/>
    <lineage>
        <taxon>Bacteria</taxon>
        <taxon>Bacillati</taxon>
        <taxon>Bacillota</taxon>
        <taxon>Clostridia</taxon>
        <taxon>Lachnospirales</taxon>
        <taxon>Lachnospiraceae</taxon>
        <taxon>Lachnospira</taxon>
    </lineage>
</organism>
<name>A0ABV1H788_9FIRM</name>
<protein>
    <recommendedName>
        <fullName evidence="4">Pilus assembly protein</fullName>
    </recommendedName>
</protein>
<keyword evidence="1" id="KW-0472">Membrane</keyword>
<evidence type="ECO:0000256" key="1">
    <source>
        <dbReference type="SAM" id="Phobius"/>
    </source>
</evidence>
<dbReference type="Proteomes" id="UP001546774">
    <property type="component" value="Unassembled WGS sequence"/>
</dbReference>
<proteinExistence type="predicted"/>
<evidence type="ECO:0000313" key="2">
    <source>
        <dbReference type="EMBL" id="MEQ2555541.1"/>
    </source>
</evidence>
<evidence type="ECO:0000313" key="3">
    <source>
        <dbReference type="Proteomes" id="UP001546774"/>
    </source>
</evidence>
<gene>
    <name evidence="2" type="ORF">WMO37_11080</name>
</gene>
<keyword evidence="3" id="KW-1185">Reference proteome</keyword>
<reference evidence="2" key="1">
    <citation type="submission" date="2024-03" db="EMBL/GenBank/DDBJ databases">
        <title>Human intestinal bacterial collection.</title>
        <authorList>
            <person name="Pauvert C."/>
            <person name="Hitch T.C.A."/>
            <person name="Clavel T."/>
        </authorList>
    </citation>
    <scope>NUCLEOTIDE SEQUENCE [LARGE SCALE GENOMIC DNA]</scope>
    <source>
        <strain evidence="2">CLA-AA-H89B</strain>
    </source>
</reference>
<evidence type="ECO:0008006" key="4">
    <source>
        <dbReference type="Google" id="ProtNLM"/>
    </source>
</evidence>
<sequence length="159" mass="18074">MQSSVATKKQFKRPWARVRASFTLENVFLIPLFTMIIVFLMGAGLYLHDNIIIKNALIQGTVILEKNILKEAGEEQTGKQQLCGQMQSYILEKAVMLENVNISFHVTGEEIEAECSARFQLTFVPGLGKNICRKEKLKRSYPPDDIRRLRAVKKMLGDS</sequence>